<dbReference type="Pfam" id="PF08544">
    <property type="entry name" value="GHMP_kinases_C"/>
    <property type="match status" value="1"/>
</dbReference>
<comment type="pathway">
    <text evidence="9">Isoprenoid biosynthesis; isopentenyl diphosphate biosynthesis via DXP pathway; isopentenyl diphosphate from 1-deoxy-D-xylulose 5-phosphate: step 3/6.</text>
</comment>
<dbReference type="UniPathway" id="UPA00056">
    <property type="reaction ID" value="UER00094"/>
</dbReference>
<dbReference type="GO" id="GO:0016114">
    <property type="term" value="P:terpenoid biosynthetic process"/>
    <property type="evidence" value="ECO:0007669"/>
    <property type="project" value="UniProtKB-UniRule"/>
</dbReference>
<evidence type="ECO:0000256" key="3">
    <source>
        <dbReference type="ARBA" id="ARBA00017473"/>
    </source>
</evidence>
<evidence type="ECO:0000256" key="7">
    <source>
        <dbReference type="ARBA" id="ARBA00022840"/>
    </source>
</evidence>
<dbReference type="EMBL" id="BFFP01000009">
    <property type="protein sequence ID" value="GBG94357.1"/>
    <property type="molecule type" value="Genomic_DNA"/>
</dbReference>
<keyword evidence="13" id="KW-1185">Reference proteome</keyword>
<evidence type="ECO:0000259" key="10">
    <source>
        <dbReference type="Pfam" id="PF00288"/>
    </source>
</evidence>
<evidence type="ECO:0000256" key="8">
    <source>
        <dbReference type="ARBA" id="ARBA00032554"/>
    </source>
</evidence>
<name>A0A401IS66_9LACO</name>
<dbReference type="SUPFAM" id="SSF54211">
    <property type="entry name" value="Ribosomal protein S5 domain 2-like"/>
    <property type="match status" value="1"/>
</dbReference>
<evidence type="ECO:0000256" key="5">
    <source>
        <dbReference type="ARBA" id="ARBA00022741"/>
    </source>
</evidence>
<comment type="catalytic activity">
    <reaction evidence="9">
        <text>4-CDP-2-C-methyl-D-erythritol + ATP = 4-CDP-2-C-methyl-D-erythritol 2-phosphate + ADP + H(+)</text>
        <dbReference type="Rhea" id="RHEA:18437"/>
        <dbReference type="ChEBI" id="CHEBI:15378"/>
        <dbReference type="ChEBI" id="CHEBI:30616"/>
        <dbReference type="ChEBI" id="CHEBI:57823"/>
        <dbReference type="ChEBI" id="CHEBI:57919"/>
        <dbReference type="ChEBI" id="CHEBI:456216"/>
        <dbReference type="EC" id="2.7.1.148"/>
    </reaction>
</comment>
<comment type="caution">
    <text evidence="9">Lacks conserved residue(s) required for the propagation of feature annotation.</text>
</comment>
<comment type="function">
    <text evidence="9">Catalyzes the phosphorylation of the position 2 hydroxy group of 4-diphosphocytidyl-2C-methyl-D-erythritol.</text>
</comment>
<sequence length="260" mass="28366">MTAIDLADYVHIQTVTNTNEISVQTDNGFLPCDHRNLTYQAAHKIKQLFHIKTGLKISIKKNIPVAAGMGGGSADAAAVLRALNQLWQLHLSQAELAAIGLSIDSDVPFCIYSEPALVTGRGEKVTPLGPLPNMWFVVAKPPASVSTPTILKQVDHAEFQHLDVDSVVTGIKQQDLAMITANMGNVLENLTTKRYPDIARIKNKMLQFGTQTALMSGTGPTVYGVCQNYSRAVHVYNSLRGFCKEVYLVSPYTLPTSQQK</sequence>
<keyword evidence="9" id="KW-0414">Isoprene biosynthesis</keyword>
<feature type="active site" evidence="9">
    <location>
        <position position="106"/>
    </location>
</feature>
<reference evidence="12 13" key="1">
    <citation type="journal article" date="2019" name="Int. J. Syst. Evol. Microbiol.">
        <title>Lactobacillus salitolerans sp. nov., a novel lactic acid bacterium isolated from spent mushroom substrates.</title>
        <authorList>
            <person name="Tohno M."/>
            <person name="Tanizawa Y."/>
            <person name="Kojima Y."/>
            <person name="Sakamoto M."/>
            <person name="Nakamura Y."/>
            <person name="Ohkuma M."/>
            <person name="Kobayashi H."/>
        </authorList>
    </citation>
    <scope>NUCLEOTIDE SEQUENCE [LARGE SCALE GENOMIC DNA]</scope>
    <source>
        <strain evidence="12 13">YK43</strain>
    </source>
</reference>
<keyword evidence="6 9" id="KW-0418">Kinase</keyword>
<keyword evidence="5 9" id="KW-0547">Nucleotide-binding</keyword>
<accession>A0A401IS66</accession>
<dbReference type="InterPro" id="IPR013750">
    <property type="entry name" value="GHMP_kinase_C_dom"/>
</dbReference>
<dbReference type="AlphaFoldDB" id="A0A401IS66"/>
<comment type="similarity">
    <text evidence="1 9">Belongs to the GHMP kinase family. IspE subfamily.</text>
</comment>
<evidence type="ECO:0000256" key="6">
    <source>
        <dbReference type="ARBA" id="ARBA00022777"/>
    </source>
</evidence>
<evidence type="ECO:0000313" key="13">
    <source>
        <dbReference type="Proteomes" id="UP000286848"/>
    </source>
</evidence>
<dbReference type="GO" id="GO:0050515">
    <property type="term" value="F:4-(cytidine 5'-diphospho)-2-C-methyl-D-erythritol kinase activity"/>
    <property type="evidence" value="ECO:0007669"/>
    <property type="project" value="UniProtKB-UniRule"/>
</dbReference>
<proteinExistence type="inferred from homology"/>
<comment type="caution">
    <text evidence="12">The sequence shown here is derived from an EMBL/GenBank/DDBJ whole genome shotgun (WGS) entry which is preliminary data.</text>
</comment>
<dbReference type="Gene3D" id="3.30.230.10">
    <property type="match status" value="1"/>
</dbReference>
<dbReference type="GO" id="GO:0005524">
    <property type="term" value="F:ATP binding"/>
    <property type="evidence" value="ECO:0007669"/>
    <property type="project" value="UniProtKB-UniRule"/>
</dbReference>
<evidence type="ECO:0000256" key="1">
    <source>
        <dbReference type="ARBA" id="ARBA00009684"/>
    </source>
</evidence>
<evidence type="ECO:0000256" key="2">
    <source>
        <dbReference type="ARBA" id="ARBA00012052"/>
    </source>
</evidence>
<dbReference type="InterPro" id="IPR006204">
    <property type="entry name" value="GHMP_kinase_N_dom"/>
</dbReference>
<dbReference type="PANTHER" id="PTHR43527:SF2">
    <property type="entry name" value="4-DIPHOSPHOCYTIDYL-2-C-METHYL-D-ERYTHRITOL KINASE, CHLOROPLASTIC"/>
    <property type="match status" value="1"/>
</dbReference>
<dbReference type="InterPro" id="IPR020568">
    <property type="entry name" value="Ribosomal_Su5_D2-typ_SF"/>
</dbReference>
<evidence type="ECO:0000256" key="9">
    <source>
        <dbReference type="HAMAP-Rule" id="MF_00061"/>
    </source>
</evidence>
<protein>
    <recommendedName>
        <fullName evidence="3 9">4-diphosphocytidyl-2-C-methyl-D-erythritol kinase</fullName>
        <shortName evidence="9">CMK</shortName>
        <ecNumber evidence="2 9">2.7.1.148</ecNumber>
    </recommendedName>
    <alternativeName>
        <fullName evidence="8 9">4-(cytidine-5'-diphospho)-2-C-methyl-D-erythritol kinase</fullName>
    </alternativeName>
</protein>
<dbReference type="NCBIfam" id="TIGR00154">
    <property type="entry name" value="ispE"/>
    <property type="match status" value="1"/>
</dbReference>
<dbReference type="Gene3D" id="3.30.70.890">
    <property type="entry name" value="GHMP kinase, C-terminal domain"/>
    <property type="match status" value="1"/>
</dbReference>
<dbReference type="SUPFAM" id="SSF55060">
    <property type="entry name" value="GHMP Kinase, C-terminal domain"/>
    <property type="match status" value="1"/>
</dbReference>
<feature type="binding site" evidence="9">
    <location>
        <begin position="64"/>
        <end position="74"/>
    </location>
    <ligand>
        <name>ATP</name>
        <dbReference type="ChEBI" id="CHEBI:30616"/>
    </ligand>
</feature>
<evidence type="ECO:0000256" key="4">
    <source>
        <dbReference type="ARBA" id="ARBA00022679"/>
    </source>
</evidence>
<dbReference type="PANTHER" id="PTHR43527">
    <property type="entry name" value="4-DIPHOSPHOCYTIDYL-2-C-METHYL-D-ERYTHRITOL KINASE, CHLOROPLASTIC"/>
    <property type="match status" value="1"/>
</dbReference>
<dbReference type="InterPro" id="IPR036554">
    <property type="entry name" value="GHMP_kinase_C_sf"/>
</dbReference>
<keyword evidence="7 9" id="KW-0067">ATP-binding</keyword>
<dbReference type="Pfam" id="PF00288">
    <property type="entry name" value="GHMP_kinases_N"/>
    <property type="match status" value="1"/>
</dbReference>
<feature type="domain" description="GHMP kinase C-terminal" evidence="11">
    <location>
        <begin position="170"/>
        <end position="244"/>
    </location>
</feature>
<dbReference type="EC" id="2.7.1.148" evidence="2 9"/>
<dbReference type="PIRSF" id="PIRSF010376">
    <property type="entry name" value="IspE"/>
    <property type="match status" value="1"/>
</dbReference>
<dbReference type="GO" id="GO:0019288">
    <property type="term" value="P:isopentenyl diphosphate biosynthetic process, methylerythritol 4-phosphate pathway"/>
    <property type="evidence" value="ECO:0007669"/>
    <property type="project" value="UniProtKB-UniRule"/>
</dbReference>
<feature type="domain" description="GHMP kinase N-terminal" evidence="10">
    <location>
        <begin position="36"/>
        <end position="113"/>
    </location>
</feature>
<organism evidence="12 13">
    <name type="scientific">Ligilactobacillus salitolerans</name>
    <dbReference type="NCBI Taxonomy" id="1808352"/>
    <lineage>
        <taxon>Bacteria</taxon>
        <taxon>Bacillati</taxon>
        <taxon>Bacillota</taxon>
        <taxon>Bacilli</taxon>
        <taxon>Lactobacillales</taxon>
        <taxon>Lactobacillaceae</taxon>
        <taxon>Ligilactobacillus</taxon>
    </lineage>
</organism>
<evidence type="ECO:0000259" key="11">
    <source>
        <dbReference type="Pfam" id="PF08544"/>
    </source>
</evidence>
<dbReference type="Proteomes" id="UP000286848">
    <property type="component" value="Unassembled WGS sequence"/>
</dbReference>
<dbReference type="HAMAP" id="MF_00061">
    <property type="entry name" value="IspE"/>
    <property type="match status" value="1"/>
</dbReference>
<gene>
    <name evidence="9 12" type="primary">ispE</name>
    <name evidence="12" type="ORF">LFYK43_08160</name>
</gene>
<keyword evidence="4 9" id="KW-0808">Transferase</keyword>
<evidence type="ECO:0000313" key="12">
    <source>
        <dbReference type="EMBL" id="GBG94357.1"/>
    </source>
</evidence>
<dbReference type="InterPro" id="IPR014721">
    <property type="entry name" value="Ribsml_uS5_D2-typ_fold_subgr"/>
</dbReference>
<dbReference type="InterPro" id="IPR004424">
    <property type="entry name" value="IspE"/>
</dbReference>